<feature type="compositionally biased region" description="Basic and acidic residues" evidence="1">
    <location>
        <begin position="25"/>
        <end position="37"/>
    </location>
</feature>
<dbReference type="Pfam" id="PF01541">
    <property type="entry name" value="GIY-YIG"/>
    <property type="match status" value="1"/>
</dbReference>
<feature type="domain" description="GIY-YIG" evidence="2">
    <location>
        <begin position="3"/>
        <end position="95"/>
    </location>
</feature>
<reference evidence="3 4" key="1">
    <citation type="submission" date="2012-02" db="EMBL/GenBank/DDBJ databases">
        <title>Improved High-Quality Draft genome of Joostella marina DSM 19592.</title>
        <authorList>
            <consortium name="US DOE Joint Genome Institute (JGI-PGF)"/>
            <person name="Lucas S."/>
            <person name="Copeland A."/>
            <person name="Lapidus A."/>
            <person name="Bruce D."/>
            <person name="Goodwin L."/>
            <person name="Pitluck S."/>
            <person name="Peters L."/>
            <person name="Chertkov O."/>
            <person name="Ovchinnikova G."/>
            <person name="Kyrpides N."/>
            <person name="Mavromatis K."/>
            <person name="Detter J.C."/>
            <person name="Han C."/>
            <person name="Land M."/>
            <person name="Hauser L."/>
            <person name="Markowitz V."/>
            <person name="Cheng J.-F."/>
            <person name="Hugenholtz P."/>
            <person name="Woyke T."/>
            <person name="Wu D."/>
            <person name="Tindall B."/>
            <person name="Brambilla E."/>
            <person name="Klenk H.-P."/>
            <person name="Eisen J.A."/>
        </authorList>
    </citation>
    <scope>NUCLEOTIDE SEQUENCE [LARGE SCALE GENOMIC DNA]</scope>
    <source>
        <strain evidence="3 4">DSM 19592</strain>
    </source>
</reference>
<dbReference type="SUPFAM" id="SSF64496">
    <property type="entry name" value="DNA-binding domain of intron-encoded endonucleases"/>
    <property type="match status" value="1"/>
</dbReference>
<dbReference type="InterPro" id="IPR010896">
    <property type="entry name" value="NUMOD1"/>
</dbReference>
<gene>
    <name evidence="3" type="ORF">JoomaDRAFT_1090</name>
</gene>
<dbReference type="eggNOG" id="ENOG5030IG3">
    <property type="taxonomic scope" value="Bacteria"/>
</dbReference>
<dbReference type="AlphaFoldDB" id="I3C3B7"/>
<accession>I3C3B7</accession>
<dbReference type="InterPro" id="IPR003647">
    <property type="entry name" value="Intron_nuc_1_rpt"/>
</dbReference>
<evidence type="ECO:0000259" key="2">
    <source>
        <dbReference type="SMART" id="SM00465"/>
    </source>
</evidence>
<proteinExistence type="predicted"/>
<dbReference type="InterPro" id="IPR035901">
    <property type="entry name" value="GIY-YIG_endonuc_sf"/>
</dbReference>
<dbReference type="Gene3D" id="3.40.1440.10">
    <property type="entry name" value="GIY-YIG endonuclease"/>
    <property type="match status" value="1"/>
</dbReference>
<dbReference type="SUPFAM" id="SSF82771">
    <property type="entry name" value="GIY-YIG endonuclease"/>
    <property type="match status" value="1"/>
</dbReference>
<keyword evidence="3" id="KW-0540">Nuclease</keyword>
<dbReference type="STRING" id="926559.JoomaDRAFT_1090"/>
<dbReference type="OrthoDB" id="1200681at2"/>
<keyword evidence="4" id="KW-1185">Reference proteome</keyword>
<organism evidence="3 4">
    <name type="scientific">Galbibacter orientalis DSM 19592</name>
    <dbReference type="NCBI Taxonomy" id="926559"/>
    <lineage>
        <taxon>Bacteria</taxon>
        <taxon>Pseudomonadati</taxon>
        <taxon>Bacteroidota</taxon>
        <taxon>Flavobacteriia</taxon>
        <taxon>Flavobacteriales</taxon>
        <taxon>Flavobacteriaceae</taxon>
        <taxon>Galbibacter</taxon>
    </lineage>
</organism>
<dbReference type="RefSeq" id="WP_008611230.1">
    <property type="nucleotide sequence ID" value="NZ_JH651379.1"/>
</dbReference>
<protein>
    <submittedName>
        <fullName evidence="3">NUMOD1 domain-containing protein,putative endonuclease</fullName>
    </submittedName>
</protein>
<name>I3C3B7_9FLAO</name>
<dbReference type="InterPro" id="IPR000305">
    <property type="entry name" value="GIY-YIG_endonuc"/>
</dbReference>
<dbReference type="InterPro" id="IPR054307">
    <property type="entry name" value="I-HmuI_NUMOD-like"/>
</dbReference>
<dbReference type="Proteomes" id="UP000004690">
    <property type="component" value="Unassembled WGS sequence"/>
</dbReference>
<dbReference type="Gene3D" id="1.10.10.10">
    <property type="entry name" value="Winged helix-like DNA-binding domain superfamily/Winged helix DNA-binding domain"/>
    <property type="match status" value="2"/>
</dbReference>
<dbReference type="Pfam" id="PF22083">
    <property type="entry name" value="I-HmuI_NUMOD-like"/>
    <property type="match status" value="1"/>
</dbReference>
<dbReference type="Pfam" id="PF07453">
    <property type="entry name" value="NUMOD1"/>
    <property type="match status" value="1"/>
</dbReference>
<keyword evidence="3" id="KW-0378">Hydrolase</keyword>
<evidence type="ECO:0000313" key="4">
    <source>
        <dbReference type="Proteomes" id="UP000004690"/>
    </source>
</evidence>
<dbReference type="SMART" id="SM00465">
    <property type="entry name" value="GIYc"/>
    <property type="match status" value="1"/>
</dbReference>
<dbReference type="CDD" id="cd10443">
    <property type="entry name" value="GIY-YIG_HE_Tlr8p_PBC-V_like"/>
    <property type="match status" value="1"/>
</dbReference>
<keyword evidence="3" id="KW-0255">Endonuclease</keyword>
<feature type="region of interest" description="Disordered" evidence="1">
    <location>
        <begin position="20"/>
        <end position="40"/>
    </location>
</feature>
<dbReference type="InterPro" id="IPR036388">
    <property type="entry name" value="WH-like_DNA-bd_sf"/>
</dbReference>
<dbReference type="GO" id="GO:0004519">
    <property type="term" value="F:endonuclease activity"/>
    <property type="evidence" value="ECO:0007669"/>
    <property type="project" value="UniProtKB-KW"/>
</dbReference>
<evidence type="ECO:0000313" key="3">
    <source>
        <dbReference type="EMBL" id="EIJ38110.1"/>
    </source>
</evidence>
<dbReference type="SMART" id="SM00497">
    <property type="entry name" value="IENR1"/>
    <property type="match status" value="2"/>
</dbReference>
<evidence type="ECO:0000256" key="1">
    <source>
        <dbReference type="SAM" id="MobiDB-lite"/>
    </source>
</evidence>
<dbReference type="EMBL" id="JH651379">
    <property type="protein sequence ID" value="EIJ38110.1"/>
    <property type="molecule type" value="Genomic_DNA"/>
</dbReference>
<dbReference type="HOGENOM" id="CLU_1045001_0_0_10"/>
<sequence>MERLIVYKVTHKESGKTYIGATSKSIDDRKKDHEQKASQEVGSKFQEAIGTYSPEAFTWEQIDTANSPNELAEKEKKYILKYNSKEEGYNADSGGGLKKNIYQYDIDGEFIAEYNSLESAANAVSAYKTCVGNACIGQNKTCKGYYWSYNLYDKYPLDRDARKKKVLQLELDGEVTGEFDSVSEASELTGISKTCISRVCRGEREQTGGFIFKYA</sequence>